<dbReference type="Proteomes" id="UP000499080">
    <property type="component" value="Unassembled WGS sequence"/>
</dbReference>
<comment type="caution">
    <text evidence="1">The sequence shown here is derived from an EMBL/GenBank/DDBJ whole genome shotgun (WGS) entry which is preliminary data.</text>
</comment>
<dbReference type="AlphaFoldDB" id="A0A4Y2PSF5"/>
<accession>A0A4Y2PSF5</accession>
<keyword evidence="2" id="KW-1185">Reference proteome</keyword>
<sequence length="104" mass="11883">MYYCQSHTMLKVPVSVLSQQLSSIGRSQYFKWLPSVNSAYCWHLFKLEAVVPPDLDVWKRNSHLSSKGEIGNVGEVFGCWHILEVLLMCARCAWFARESVLSST</sequence>
<proteinExistence type="predicted"/>
<gene>
    <name evidence="1" type="ORF">AVEN_39336_1</name>
</gene>
<protein>
    <submittedName>
        <fullName evidence="1">Uncharacterized protein</fullName>
    </submittedName>
</protein>
<dbReference type="EMBL" id="BGPR01012055">
    <property type="protein sequence ID" value="GBN54274.1"/>
    <property type="molecule type" value="Genomic_DNA"/>
</dbReference>
<reference evidence="1 2" key="1">
    <citation type="journal article" date="2019" name="Sci. Rep.">
        <title>Orb-weaving spider Araneus ventricosus genome elucidates the spidroin gene catalogue.</title>
        <authorList>
            <person name="Kono N."/>
            <person name="Nakamura H."/>
            <person name="Ohtoshi R."/>
            <person name="Moran D.A.P."/>
            <person name="Shinohara A."/>
            <person name="Yoshida Y."/>
            <person name="Fujiwara M."/>
            <person name="Mori M."/>
            <person name="Tomita M."/>
            <person name="Arakawa K."/>
        </authorList>
    </citation>
    <scope>NUCLEOTIDE SEQUENCE [LARGE SCALE GENOMIC DNA]</scope>
</reference>
<evidence type="ECO:0000313" key="1">
    <source>
        <dbReference type="EMBL" id="GBN54274.1"/>
    </source>
</evidence>
<organism evidence="1 2">
    <name type="scientific">Araneus ventricosus</name>
    <name type="common">Orbweaver spider</name>
    <name type="synonym">Epeira ventricosa</name>
    <dbReference type="NCBI Taxonomy" id="182803"/>
    <lineage>
        <taxon>Eukaryota</taxon>
        <taxon>Metazoa</taxon>
        <taxon>Ecdysozoa</taxon>
        <taxon>Arthropoda</taxon>
        <taxon>Chelicerata</taxon>
        <taxon>Arachnida</taxon>
        <taxon>Araneae</taxon>
        <taxon>Araneomorphae</taxon>
        <taxon>Entelegynae</taxon>
        <taxon>Araneoidea</taxon>
        <taxon>Araneidae</taxon>
        <taxon>Araneus</taxon>
    </lineage>
</organism>
<name>A0A4Y2PSF5_ARAVE</name>
<evidence type="ECO:0000313" key="2">
    <source>
        <dbReference type="Proteomes" id="UP000499080"/>
    </source>
</evidence>